<evidence type="ECO:0000313" key="6">
    <source>
        <dbReference type="EMBL" id="VUC23923.1"/>
    </source>
</evidence>
<protein>
    <submittedName>
        <fullName evidence="6">Uncharacterized protein</fullName>
    </submittedName>
</protein>
<dbReference type="PANTHER" id="PTHR24305">
    <property type="entry name" value="CYTOCHROME P450"/>
    <property type="match status" value="1"/>
</dbReference>
<dbReference type="InterPro" id="IPR001128">
    <property type="entry name" value="Cyt_P450"/>
</dbReference>
<dbReference type="SUPFAM" id="SSF48264">
    <property type="entry name" value="Cytochrome P450"/>
    <property type="match status" value="1"/>
</dbReference>
<dbReference type="PROSITE" id="PS00086">
    <property type="entry name" value="CYTOCHROME_P450"/>
    <property type="match status" value="1"/>
</dbReference>
<name>A0ABY6TZL3_BIOOC</name>
<gene>
    <name evidence="6" type="ORF">CLO192961_LOCUS130561</name>
</gene>
<dbReference type="Pfam" id="PF00067">
    <property type="entry name" value="p450"/>
    <property type="match status" value="1"/>
</dbReference>
<keyword evidence="5" id="KW-0560">Oxidoreductase</keyword>
<keyword evidence="2 5" id="KW-0349">Heme</keyword>
<reference evidence="6 7" key="1">
    <citation type="submission" date="2019-06" db="EMBL/GenBank/DDBJ databases">
        <authorList>
            <person name="Broberg M."/>
        </authorList>
    </citation>
    <scope>NUCLEOTIDE SEQUENCE [LARGE SCALE GENOMIC DNA]</scope>
</reference>
<evidence type="ECO:0000313" key="7">
    <source>
        <dbReference type="Proteomes" id="UP000766486"/>
    </source>
</evidence>
<comment type="similarity">
    <text evidence="5">Belongs to the cytochrome P450 family.</text>
</comment>
<evidence type="ECO:0000256" key="3">
    <source>
        <dbReference type="ARBA" id="ARBA00022723"/>
    </source>
</evidence>
<accession>A0ABY6TZL3</accession>
<proteinExistence type="inferred from homology"/>
<sequence length="291" mass="32679">MYLQYPFFKATGVYSLLERLATADVQRYFNAVEVMFEKRVAEGKDIRHDFYSLVADEMNPKGEHSINSEIWAEAAFFFPAGGETTATLLSATFFYLAKNRDSYDKLASEIRSTFDTCEDISLRMSPPVSGTLWRELSTDDESSEPLMVDGHVMPPGTQVGLNMYTIHHNEQYFPEPYTFRPEPWLGTRGDSGKRMLDAWVPFSLGSRNCAGKAMAYQQSNLVLAKVLWYFDFKFAEGSPGRAGGGGEGLGQGRSRQSDLQLYEHIAATHDDPNLIFKPRKGVAQDFAPANE</sequence>
<dbReference type="EMBL" id="CABFNS010000714">
    <property type="protein sequence ID" value="VUC23923.1"/>
    <property type="molecule type" value="Genomic_DNA"/>
</dbReference>
<dbReference type="PRINTS" id="PR00385">
    <property type="entry name" value="P450"/>
</dbReference>
<dbReference type="Gene3D" id="1.10.630.10">
    <property type="entry name" value="Cytochrome P450"/>
    <property type="match status" value="1"/>
</dbReference>
<dbReference type="InterPro" id="IPR017972">
    <property type="entry name" value="Cyt_P450_CS"/>
</dbReference>
<dbReference type="PRINTS" id="PR00463">
    <property type="entry name" value="EP450I"/>
</dbReference>
<evidence type="ECO:0000256" key="5">
    <source>
        <dbReference type="RuleBase" id="RU000461"/>
    </source>
</evidence>
<comment type="caution">
    <text evidence="6">The sequence shown here is derived from an EMBL/GenBank/DDBJ whole genome shotgun (WGS) entry which is preliminary data.</text>
</comment>
<keyword evidence="4 5" id="KW-0408">Iron</keyword>
<evidence type="ECO:0000256" key="1">
    <source>
        <dbReference type="ARBA" id="ARBA00001971"/>
    </source>
</evidence>
<organism evidence="6 7">
    <name type="scientific">Bionectria ochroleuca</name>
    <name type="common">Gliocladium roseum</name>
    <dbReference type="NCBI Taxonomy" id="29856"/>
    <lineage>
        <taxon>Eukaryota</taxon>
        <taxon>Fungi</taxon>
        <taxon>Dikarya</taxon>
        <taxon>Ascomycota</taxon>
        <taxon>Pezizomycotina</taxon>
        <taxon>Sordariomycetes</taxon>
        <taxon>Hypocreomycetidae</taxon>
        <taxon>Hypocreales</taxon>
        <taxon>Bionectriaceae</taxon>
        <taxon>Clonostachys</taxon>
    </lineage>
</organism>
<evidence type="ECO:0000256" key="4">
    <source>
        <dbReference type="ARBA" id="ARBA00023004"/>
    </source>
</evidence>
<dbReference type="InterPro" id="IPR002401">
    <property type="entry name" value="Cyt_P450_E_grp-I"/>
</dbReference>
<keyword evidence="5" id="KW-0503">Monooxygenase</keyword>
<comment type="cofactor">
    <cofactor evidence="1">
        <name>heme</name>
        <dbReference type="ChEBI" id="CHEBI:30413"/>
    </cofactor>
</comment>
<keyword evidence="3 5" id="KW-0479">Metal-binding</keyword>
<dbReference type="PANTHER" id="PTHR24305:SF226">
    <property type="entry name" value="CYTOCHROME P450 MONOOXYGENASE"/>
    <property type="match status" value="1"/>
</dbReference>
<dbReference type="InterPro" id="IPR036396">
    <property type="entry name" value="Cyt_P450_sf"/>
</dbReference>
<evidence type="ECO:0000256" key="2">
    <source>
        <dbReference type="ARBA" id="ARBA00022617"/>
    </source>
</evidence>
<keyword evidence="7" id="KW-1185">Reference proteome</keyword>
<dbReference type="InterPro" id="IPR050121">
    <property type="entry name" value="Cytochrome_P450_monoxygenase"/>
</dbReference>
<dbReference type="Proteomes" id="UP000766486">
    <property type="component" value="Unassembled WGS sequence"/>
</dbReference>